<proteinExistence type="predicted"/>
<evidence type="ECO:0000259" key="2">
    <source>
        <dbReference type="PROSITE" id="PS50234"/>
    </source>
</evidence>
<feature type="chain" id="PRO_5046122306" evidence="1">
    <location>
        <begin position="25"/>
        <end position="972"/>
    </location>
</feature>
<evidence type="ECO:0000313" key="4">
    <source>
        <dbReference type="Proteomes" id="UP001562065"/>
    </source>
</evidence>
<gene>
    <name evidence="3" type="ORF">AB5I84_13145</name>
</gene>
<evidence type="ECO:0000256" key="1">
    <source>
        <dbReference type="SAM" id="SignalP"/>
    </source>
</evidence>
<comment type="caution">
    <text evidence="3">The sequence shown here is derived from an EMBL/GenBank/DDBJ whole genome shotgun (WGS) entry which is preliminary data.</text>
</comment>
<evidence type="ECO:0000313" key="3">
    <source>
        <dbReference type="EMBL" id="MEY1663102.1"/>
    </source>
</evidence>
<dbReference type="InterPro" id="IPR036465">
    <property type="entry name" value="vWFA_dom_sf"/>
</dbReference>
<dbReference type="PROSITE" id="PS50234">
    <property type="entry name" value="VWFA"/>
    <property type="match status" value="1"/>
</dbReference>
<dbReference type="Proteomes" id="UP001562065">
    <property type="component" value="Unassembled WGS sequence"/>
</dbReference>
<reference evidence="3 4" key="1">
    <citation type="submission" date="2024-07" db="EMBL/GenBank/DDBJ databases">
        <authorList>
            <person name="Ren Q."/>
        </authorList>
    </citation>
    <scope>NUCLEOTIDE SEQUENCE [LARGE SCALE GENOMIC DNA]</scope>
    <source>
        <strain evidence="3 4">REN37</strain>
    </source>
</reference>
<protein>
    <submittedName>
        <fullName evidence="3">VWA domain-containing protein</fullName>
    </submittedName>
</protein>
<dbReference type="SUPFAM" id="SSF50998">
    <property type="entry name" value="Quinoprotein alcohol dehydrogenase-like"/>
    <property type="match status" value="1"/>
</dbReference>
<keyword evidence="1" id="KW-0732">Signal</keyword>
<dbReference type="SMART" id="SM00327">
    <property type="entry name" value="VWA"/>
    <property type="match status" value="1"/>
</dbReference>
<dbReference type="SUPFAM" id="SSF53300">
    <property type="entry name" value="vWA-like"/>
    <property type="match status" value="1"/>
</dbReference>
<dbReference type="RefSeq" id="WP_369456375.1">
    <property type="nucleotide sequence ID" value="NZ_JBGCUO010000003.1"/>
</dbReference>
<accession>A0ABV4AL25</accession>
<feature type="signal peptide" evidence="1">
    <location>
        <begin position="1"/>
        <end position="24"/>
    </location>
</feature>
<organism evidence="3 4">
    <name type="scientific">Isoalcanivorax beigongshangi</name>
    <dbReference type="NCBI Taxonomy" id="3238810"/>
    <lineage>
        <taxon>Bacteria</taxon>
        <taxon>Pseudomonadati</taxon>
        <taxon>Pseudomonadota</taxon>
        <taxon>Gammaproteobacteria</taxon>
        <taxon>Oceanospirillales</taxon>
        <taxon>Alcanivoracaceae</taxon>
        <taxon>Isoalcanivorax</taxon>
    </lineage>
</organism>
<dbReference type="InterPro" id="IPR002035">
    <property type="entry name" value="VWF_A"/>
</dbReference>
<dbReference type="InterPro" id="IPR011047">
    <property type="entry name" value="Quinoprotein_ADH-like_sf"/>
</dbReference>
<feature type="domain" description="VWFA" evidence="2">
    <location>
        <begin position="46"/>
        <end position="293"/>
    </location>
</feature>
<keyword evidence="4" id="KW-1185">Reference proteome</keyword>
<dbReference type="Gene3D" id="3.40.50.410">
    <property type="entry name" value="von Willebrand factor, type A domain"/>
    <property type="match status" value="1"/>
</dbReference>
<dbReference type="CDD" id="cd00198">
    <property type="entry name" value="vWFA"/>
    <property type="match status" value="1"/>
</dbReference>
<dbReference type="EMBL" id="JBGCUO010000003">
    <property type="protein sequence ID" value="MEY1663102.1"/>
    <property type="molecule type" value="Genomic_DNA"/>
</dbReference>
<name>A0ABV4AL25_9GAMM</name>
<sequence length="972" mass="105275">MVSINAWRKWIGLGCLLASSVSAAHTTEIFFAQASTESEHNKPEANVLFLLDTSGSMGTQMGNITRLETLKRAFATVVDNVGPGVRIGLAKFNGDPKNGSGYGGYVFSAVRDLTDADKAVMKSVVNGLTATSNTPTMESYSEVARYMLGMSPTNYAKTGEAIQNKPSPAINWRNGRSDDFYTSPINPLNQCDSNHIIVMTDGEPTADADYFSVRNITGRSCNSSWPCQRDLAFWLYNNGQNAKDRKSIMTWQVALGTQNAVGEMDKVAQAGGTGVARRANNVQELANEFLDILDLISKDMRSVTSAGVSMNQANRLQHLEQLYFAVFQPDVAGLWHGNLKRYQASADAVLDASGTAAVDNDGLFKESARSFWSGSADGSDVDKGGARGQLEERRLYVSNAQGTTVTRLQSSNLNSVNFAIPPGVTVTPRQVFDRLQTTWGDPLHSSPLMVNYAAPSADPDEQTNVVFISTNAGMLHAIDSKNGRELYTFMPHEMVRQAYSLVYPAALRPDNTRGLYGLDSSWTGWRRGRAGAATPEAVYLFGGMRRGGYSYYGLDVTDLTQAPKMQWVIHGRGDADYPVTATRGFELMGQTWSVPTLTQVRINGTKTPVLVFGGGYDPRYGAHDKSINQEGFRNEAPSRSTGDEVGRAVYMVNAETGKLLWSASSNATSGVAGAGHTRVNDMKWSVPGGIAVVDIDFDGVADFLYYADLGGQVFRVDLNDDATGTSSVVKRVVRLANLGGNSAAENRRFYDPPAVSYAEEAGRRHLMVSIGSGYASHPLDAATRERVFSFRDDSALSADASTAVTTITAAQLLNVTDNLTPALEDFDGKLGWYVDLRRRGEKSLAAPAVINGRLLITTYAPFDGGGQLDVCKVSLGRSYLYVMDVATGRPASLNHDTVPTQREQALQAQTPVSTPQILAREGGNSLSLLIGNEIVGDADGGNLELRKRRWFTLPRDKANQFFNQLPGAQNDP</sequence>